<evidence type="ECO:0000313" key="3">
    <source>
        <dbReference type="EMBL" id="VDP28847.1"/>
    </source>
</evidence>
<evidence type="ECO:0000259" key="2">
    <source>
        <dbReference type="Pfam" id="PF23629"/>
    </source>
</evidence>
<dbReference type="InterPro" id="IPR039980">
    <property type="entry name" value="MADD"/>
</dbReference>
<organism evidence="3 4">
    <name type="scientific">Schistosoma mattheei</name>
    <dbReference type="NCBI Taxonomy" id="31246"/>
    <lineage>
        <taxon>Eukaryota</taxon>
        <taxon>Metazoa</taxon>
        <taxon>Spiralia</taxon>
        <taxon>Lophotrochozoa</taxon>
        <taxon>Platyhelminthes</taxon>
        <taxon>Trematoda</taxon>
        <taxon>Digenea</taxon>
        <taxon>Strigeidida</taxon>
        <taxon>Schistosomatoidea</taxon>
        <taxon>Schistosomatidae</taxon>
        <taxon>Schistosoma</taxon>
    </lineage>
</organism>
<feature type="domain" description="MAP kinase-activating death" evidence="2">
    <location>
        <begin position="789"/>
        <end position="856"/>
    </location>
</feature>
<dbReference type="EMBL" id="UZAL01027057">
    <property type="protein sequence ID" value="VDP28847.1"/>
    <property type="molecule type" value="Genomic_DNA"/>
</dbReference>
<dbReference type="InterPro" id="IPR056574">
    <property type="entry name" value="Death_MADD"/>
</dbReference>
<sequence>VRFFNSLNVLGNITEHTRTIRLFPRPVVAFQKFSFLKSRQVLTPFTRKLAETQAVEFFAEWCLYPENEVFQRIHAGIHDPEQIGDKGIWYQDNLAQINFQIWSSEQTDRYLALNFIHSVIANSNDIKSFEMVHENFPKFNTTTNNNNITNDLMSLYNPPHNMDDLLKSAIQPQQYMRKNKPKRRPNQQQLQPMDSFDLANAQMQKTNSTENNEIELNKKKLPGQLLTIPSMAESTSDSSDDQPNEVTHEDDMIRDKTNNTNHVQNIENKLILTNTPNVPILRKPSLRKVPTTQQTNHTITEMNKRSVHYNEEHLVQVLNKDSISSRDKIDQDEDADGDEDEEVAEEVEEEMEDDEDDTEQTSVGKYLLNNLSDNLADAASHASTTISDKPKTIVRKSGSLMKKMATEIASTTKTTDTTGNKSSSINKHLDVNNNKPDGDIIHSASKFVLNFPKQQFFQFGANKSRQQEAGLFNKSKNDKLSSGKGVNSNFVNPEQSRLKELLHDENYRNYLLSKLNRGLSKLFDDPDDCIPDVPIININGYKSHIWLLQCAIHGLEQTCTNHGIGGLASAMMLLELCHTHYLNTSTAVSPSRLHGSQNSTNQNLQEEENLVSAFTGWLRTTTKDLKKVTKPNIVTGLFSRPNPSENLNNNNENQSIGLTIKKIDLHQTDNSNSKSSLIVGQNDSDNINREHGDFNYGFVKVSPFFHSYRFIHGNLIDPSAQNQLTTTYTDSYSSKSDNRKISNSDHSLDRVYLYENLIDGHERSRLWDHMQFWEDTFFDTVAQERDILGLDQAPTEMLEQFANMNTTQKRIVILKEDRLLAFCLYNLTAYMILMNVDKSILVTHVRRLLARCRIGSYFAAITSHLLDNVKYLDGNSIDLLPSMTRLKVFQSYEIELLNNVSNEAKILEIYGKCLTVRSLLGEIIKKLNYDQLIDLSFEDSIISLKFIEQETNCDQFSLLQIRCDKAKQICHTIETLIQRSDLEDSQQ</sequence>
<dbReference type="PANTHER" id="PTHR13008:SF7">
    <property type="entry name" value="MAP KINASE-ACTIVATING DEATH DOMAIN PROTEIN"/>
    <property type="match status" value="1"/>
</dbReference>
<feature type="compositionally biased region" description="Low complexity" evidence="1">
    <location>
        <begin position="410"/>
        <end position="424"/>
    </location>
</feature>
<gene>
    <name evidence="3" type="ORF">SMTD_LOCUS5484</name>
</gene>
<feature type="region of interest" description="Disordered" evidence="1">
    <location>
        <begin position="231"/>
        <end position="262"/>
    </location>
</feature>
<dbReference type="Proteomes" id="UP000269396">
    <property type="component" value="Unassembled WGS sequence"/>
</dbReference>
<keyword evidence="4" id="KW-1185">Reference proteome</keyword>
<name>A0A183NTP8_9TREM</name>
<feature type="non-terminal residue" evidence="3">
    <location>
        <position position="1"/>
    </location>
</feature>
<dbReference type="GO" id="GO:0032483">
    <property type="term" value="P:regulation of Rab protein signal transduction"/>
    <property type="evidence" value="ECO:0007669"/>
    <property type="project" value="TreeGrafter"/>
</dbReference>
<proteinExistence type="predicted"/>
<dbReference type="AlphaFoldDB" id="A0A183NTP8"/>
<accession>A0A183NTP8</accession>
<dbReference type="GO" id="GO:0005829">
    <property type="term" value="C:cytosol"/>
    <property type="evidence" value="ECO:0007669"/>
    <property type="project" value="TreeGrafter"/>
</dbReference>
<evidence type="ECO:0000313" key="4">
    <source>
        <dbReference type="Proteomes" id="UP000269396"/>
    </source>
</evidence>
<dbReference type="GO" id="GO:0005085">
    <property type="term" value="F:guanyl-nucleotide exchange factor activity"/>
    <property type="evidence" value="ECO:0007669"/>
    <property type="project" value="TreeGrafter"/>
</dbReference>
<dbReference type="GO" id="GO:0042981">
    <property type="term" value="P:regulation of apoptotic process"/>
    <property type="evidence" value="ECO:0007669"/>
    <property type="project" value="TreeGrafter"/>
</dbReference>
<feature type="region of interest" description="Disordered" evidence="1">
    <location>
        <begin position="321"/>
        <end position="360"/>
    </location>
</feature>
<dbReference type="Pfam" id="PF23629">
    <property type="entry name" value="Death_MADD"/>
    <property type="match status" value="1"/>
</dbReference>
<feature type="compositionally biased region" description="Acidic residues" evidence="1">
    <location>
        <begin position="330"/>
        <end position="359"/>
    </location>
</feature>
<reference evidence="3 4" key="1">
    <citation type="submission" date="2018-11" db="EMBL/GenBank/DDBJ databases">
        <authorList>
            <consortium name="Pathogen Informatics"/>
        </authorList>
    </citation>
    <scope>NUCLEOTIDE SEQUENCE [LARGE SCALE GENOMIC DNA]</scope>
    <source>
        <strain>Denwood</strain>
        <strain evidence="4">Zambia</strain>
    </source>
</reference>
<feature type="region of interest" description="Disordered" evidence="1">
    <location>
        <begin position="409"/>
        <end position="431"/>
    </location>
</feature>
<dbReference type="STRING" id="31246.A0A183NTP8"/>
<evidence type="ECO:0000256" key="1">
    <source>
        <dbReference type="SAM" id="MobiDB-lite"/>
    </source>
</evidence>
<protein>
    <recommendedName>
        <fullName evidence="2">MAP kinase-activating death domain-containing protein</fullName>
    </recommendedName>
</protein>
<feature type="compositionally biased region" description="Basic and acidic residues" evidence="1">
    <location>
        <begin position="246"/>
        <end position="257"/>
    </location>
</feature>
<dbReference type="PANTHER" id="PTHR13008">
    <property type="entry name" value="MAP-KINASE ACTIVATING DEATH DOMAIN PROTEIN MADD /DENN/AEX-3 C.ELEGANS"/>
    <property type="match status" value="1"/>
</dbReference>